<dbReference type="Proteomes" id="UP001057452">
    <property type="component" value="Chromosome 4"/>
</dbReference>
<evidence type="ECO:0000313" key="1">
    <source>
        <dbReference type="EMBL" id="KAI4828724.1"/>
    </source>
</evidence>
<sequence>MADFLEDTTLPEEEREFRKTIALIGGKERIYLVSDAGKSKDVDGGDSEIFQEFINDMFHYSNGEFTNSPSGMHGDTASIYPVCGKTETKSHEIPLKARPTDLDLGACPVVEDVEKGNPTRNGTAKRTATRRANIYSRKRTIDSPVIIFVFRQTFLSKSSNELYVKETLKDVKARTKRARIARPALIGLIRTGEESAETHQCAQLLESLIRSVFHKQSPETIWVGCFIPKTEAKILSIKKNACKVIYSSQTAAGIISLLDEEEPQLKEFALQKLNAIVNDFWAEISGSVDKIEVLYEDETFRSRAFAALVASKVFYHLGAFEESLNYALGAGDLFNVTDDSEYVETIIAKCIDHYTKLRVENAEMPEEEEKKSIDPRLEGIVNKMFLRCLDDHKYKQAIGIALETRRLDMFEKTILESTDVSGLLAYSLKVCMSLMQNKKFRNEVLRVLVKLYMNLEKPDFINVCQCLIFLDDPQAVSDILEKLVKEDNLLMAYQICFDLYESASQQFLSSVIQNLRTVGTPIPAVPGSTNTGTVPTPDKDSDAMETDDKAGSSPAGKPVETKDDPKDQNAKMIKILSGEMAIELHLQFLIRNNNTDLMILKNTKDAVRNSVCHTATVIANSFMHTGTTSDQFLRENLEWLARATNWAKFTATASLGVIHKGHEKEALQLMATYLPKDTSPGSAYQEGGGLYALGLIHANHGGDIIDYLLSQLKNASNDIVRHGGALGLGLAALGTARQDVYDLLKSNLYQDDAVTGEAAGLALGLVMLGSKSAQAIEDMVGYAQETQHEKILRGLAVGIAMVMYGRMEEADTLIESLCRDKDPILRRSGMYSVGMAYCGSGNNKAIRRLLHVAVSDVNDDVRRAAVESIGFILFR</sequence>
<comment type="caution">
    <text evidence="1">The sequence shown here is derived from an EMBL/GenBank/DDBJ whole genome shotgun (WGS) entry which is preliminary data.</text>
</comment>
<keyword evidence="2" id="KW-1185">Reference proteome</keyword>
<proteinExistence type="predicted"/>
<organism evidence="1 2">
    <name type="scientific">Chaenocephalus aceratus</name>
    <name type="common">Blackfin icefish</name>
    <name type="synonym">Chaenichthys aceratus</name>
    <dbReference type="NCBI Taxonomy" id="36190"/>
    <lineage>
        <taxon>Eukaryota</taxon>
        <taxon>Metazoa</taxon>
        <taxon>Chordata</taxon>
        <taxon>Craniata</taxon>
        <taxon>Vertebrata</taxon>
        <taxon>Euteleostomi</taxon>
        <taxon>Actinopterygii</taxon>
        <taxon>Neopterygii</taxon>
        <taxon>Teleostei</taxon>
        <taxon>Neoteleostei</taxon>
        <taxon>Acanthomorphata</taxon>
        <taxon>Eupercaria</taxon>
        <taxon>Perciformes</taxon>
        <taxon>Notothenioidei</taxon>
        <taxon>Channichthyidae</taxon>
        <taxon>Chaenocephalus</taxon>
    </lineage>
</organism>
<evidence type="ECO:0000313" key="2">
    <source>
        <dbReference type="Proteomes" id="UP001057452"/>
    </source>
</evidence>
<name>A0ACB9XN29_CHAAC</name>
<reference evidence="1" key="1">
    <citation type="submission" date="2022-05" db="EMBL/GenBank/DDBJ databases">
        <title>Chromosome-level genome of Chaenocephalus aceratus.</title>
        <authorList>
            <person name="Park H."/>
        </authorList>
    </citation>
    <scope>NUCLEOTIDE SEQUENCE</scope>
    <source>
        <strain evidence="1">KU_202001</strain>
    </source>
</reference>
<dbReference type="EMBL" id="CM043788">
    <property type="protein sequence ID" value="KAI4828724.1"/>
    <property type="molecule type" value="Genomic_DNA"/>
</dbReference>
<protein>
    <submittedName>
        <fullName evidence="1">Uncharacterized protein</fullName>
    </submittedName>
</protein>
<accession>A0ACB9XN29</accession>
<gene>
    <name evidence="1" type="ORF">KUCAC02_022802</name>
</gene>